<protein>
    <submittedName>
        <fullName evidence="2">DJ-1/PfpI family protein</fullName>
    </submittedName>
</protein>
<dbReference type="PANTHER" id="PTHR43130:SF3">
    <property type="entry name" value="HTH-TYPE TRANSCRIPTIONAL REGULATOR RV1931C"/>
    <property type="match status" value="1"/>
</dbReference>
<dbReference type="InterPro" id="IPR002818">
    <property type="entry name" value="DJ-1/PfpI"/>
</dbReference>
<gene>
    <name evidence="2" type="ORF">IFK94_07760</name>
</gene>
<dbReference type="Proteomes" id="UP000648239">
    <property type="component" value="Unassembled WGS sequence"/>
</dbReference>
<dbReference type="InterPro" id="IPR052158">
    <property type="entry name" value="INH-QAR"/>
</dbReference>
<accession>A0A8J6Y340</accession>
<organism evidence="2 3">
    <name type="scientific">Candidatus Polarisedimenticola svalbardensis</name>
    <dbReference type="NCBI Taxonomy" id="2886004"/>
    <lineage>
        <taxon>Bacteria</taxon>
        <taxon>Pseudomonadati</taxon>
        <taxon>Acidobacteriota</taxon>
        <taxon>Candidatus Polarisedimenticolia</taxon>
        <taxon>Candidatus Polarisedimenticolales</taxon>
        <taxon>Candidatus Polarisedimenticolaceae</taxon>
        <taxon>Candidatus Polarisedimenticola</taxon>
    </lineage>
</organism>
<evidence type="ECO:0000313" key="2">
    <source>
        <dbReference type="EMBL" id="MBD3868004.1"/>
    </source>
</evidence>
<reference evidence="2 3" key="1">
    <citation type="submission" date="2020-08" db="EMBL/GenBank/DDBJ databases">
        <title>Acidobacteriota in marine sediments use diverse sulfur dissimilation pathways.</title>
        <authorList>
            <person name="Wasmund K."/>
        </authorList>
    </citation>
    <scope>NUCLEOTIDE SEQUENCE [LARGE SCALE GENOMIC DNA]</scope>
    <source>
        <strain evidence="2">MAG AM4</strain>
    </source>
</reference>
<name>A0A8J6Y340_9BACT</name>
<proteinExistence type="predicted"/>
<evidence type="ECO:0000259" key="1">
    <source>
        <dbReference type="Pfam" id="PF01965"/>
    </source>
</evidence>
<dbReference type="EMBL" id="JACXWD010000020">
    <property type="protein sequence ID" value="MBD3868004.1"/>
    <property type="molecule type" value="Genomic_DNA"/>
</dbReference>
<dbReference type="CDD" id="cd03135">
    <property type="entry name" value="GATase1_DJ-1"/>
    <property type="match status" value="1"/>
</dbReference>
<sequence>MKRVLLLVPKGVELYEMSAFYDVFGWAALEGLEPVELVCAGPEREVRSTFGLKLVLDHTLADISADDFDALAVPGGFEEFGFYEHAFSEPVAGLIRRFKEQGKEIASICVGALPVANSGILKGRRATTYALGGGNRREQLAGFGAEVLDQEIVEDNRVITSTGPGTAVDVAFRLLELMTSRKNADHIKTLMGFMW</sequence>
<dbReference type="Gene3D" id="3.40.50.880">
    <property type="match status" value="1"/>
</dbReference>
<dbReference type="Pfam" id="PF01965">
    <property type="entry name" value="DJ-1_PfpI"/>
    <property type="match status" value="1"/>
</dbReference>
<comment type="caution">
    <text evidence="2">The sequence shown here is derived from an EMBL/GenBank/DDBJ whole genome shotgun (WGS) entry which is preliminary data.</text>
</comment>
<dbReference type="InterPro" id="IPR029062">
    <property type="entry name" value="Class_I_gatase-like"/>
</dbReference>
<dbReference type="SUPFAM" id="SSF52317">
    <property type="entry name" value="Class I glutamine amidotransferase-like"/>
    <property type="match status" value="1"/>
</dbReference>
<evidence type="ECO:0000313" key="3">
    <source>
        <dbReference type="Proteomes" id="UP000648239"/>
    </source>
</evidence>
<feature type="domain" description="DJ-1/PfpI" evidence="1">
    <location>
        <begin position="2"/>
        <end position="176"/>
    </location>
</feature>
<dbReference type="AlphaFoldDB" id="A0A8J6Y340"/>
<dbReference type="PANTHER" id="PTHR43130">
    <property type="entry name" value="ARAC-FAMILY TRANSCRIPTIONAL REGULATOR"/>
    <property type="match status" value="1"/>
</dbReference>